<evidence type="ECO:0000313" key="3">
    <source>
        <dbReference type="Proteomes" id="UP000001572"/>
    </source>
</evidence>
<dbReference type="eggNOG" id="COG1476">
    <property type="taxonomic scope" value="Bacteria"/>
</dbReference>
<dbReference type="RefSeq" id="WP_012063252.1">
    <property type="nucleotide sequence ID" value="NC_009633.1"/>
</dbReference>
<dbReference type="KEGG" id="amt:Amet_2116"/>
<sequence length="62" mass="7391">MRNKLIFLRGKRTQCEVGKSIGISQKYMSALELGKRNPSIRIMRRFEEYFGVNMRELFSDLF</sequence>
<dbReference type="SMART" id="SM00530">
    <property type="entry name" value="HTH_XRE"/>
    <property type="match status" value="1"/>
</dbReference>
<dbReference type="Gene3D" id="1.10.260.40">
    <property type="entry name" value="lambda repressor-like DNA-binding domains"/>
    <property type="match status" value="1"/>
</dbReference>
<name>A6TQ07_ALKMQ</name>
<gene>
    <name evidence="2" type="ordered locus">Amet_2116</name>
</gene>
<proteinExistence type="predicted"/>
<dbReference type="InterPro" id="IPR001387">
    <property type="entry name" value="Cro/C1-type_HTH"/>
</dbReference>
<dbReference type="AlphaFoldDB" id="A6TQ07"/>
<dbReference type="CDD" id="cd00093">
    <property type="entry name" value="HTH_XRE"/>
    <property type="match status" value="1"/>
</dbReference>
<keyword evidence="3" id="KW-1185">Reference proteome</keyword>
<accession>A6TQ07</accession>
<organism evidence="2 3">
    <name type="scientific">Alkaliphilus metalliredigens (strain QYMF)</name>
    <dbReference type="NCBI Taxonomy" id="293826"/>
    <lineage>
        <taxon>Bacteria</taxon>
        <taxon>Bacillati</taxon>
        <taxon>Bacillota</taxon>
        <taxon>Clostridia</taxon>
        <taxon>Peptostreptococcales</taxon>
        <taxon>Natronincolaceae</taxon>
        <taxon>Alkaliphilus</taxon>
    </lineage>
</organism>
<dbReference type="PROSITE" id="PS50943">
    <property type="entry name" value="HTH_CROC1"/>
    <property type="match status" value="1"/>
</dbReference>
<feature type="domain" description="HTH cro/C1-type" evidence="1">
    <location>
        <begin position="13"/>
        <end position="57"/>
    </location>
</feature>
<evidence type="ECO:0000259" key="1">
    <source>
        <dbReference type="PROSITE" id="PS50943"/>
    </source>
</evidence>
<dbReference type="OrthoDB" id="9781521at2"/>
<dbReference type="Pfam" id="PF01381">
    <property type="entry name" value="HTH_3"/>
    <property type="match status" value="1"/>
</dbReference>
<dbReference type="InterPro" id="IPR010982">
    <property type="entry name" value="Lambda_DNA-bd_dom_sf"/>
</dbReference>
<dbReference type="SUPFAM" id="SSF47413">
    <property type="entry name" value="lambda repressor-like DNA-binding domains"/>
    <property type="match status" value="1"/>
</dbReference>
<dbReference type="HOGENOM" id="CLU_066192_44_5_9"/>
<dbReference type="GO" id="GO:0003677">
    <property type="term" value="F:DNA binding"/>
    <property type="evidence" value="ECO:0007669"/>
    <property type="project" value="InterPro"/>
</dbReference>
<dbReference type="Proteomes" id="UP000001572">
    <property type="component" value="Chromosome"/>
</dbReference>
<protein>
    <submittedName>
        <fullName evidence="2">Transcriptional regulator, XRE family</fullName>
    </submittedName>
</protein>
<dbReference type="EMBL" id="CP000724">
    <property type="protein sequence ID" value="ABR48275.1"/>
    <property type="molecule type" value="Genomic_DNA"/>
</dbReference>
<evidence type="ECO:0000313" key="2">
    <source>
        <dbReference type="EMBL" id="ABR48275.1"/>
    </source>
</evidence>
<reference evidence="3" key="1">
    <citation type="journal article" date="2016" name="Genome Announc.">
        <title>Complete genome sequence of Alkaliphilus metalliredigens strain QYMF, an alkaliphilic and metal-reducing bacterium isolated from borax-contaminated leachate ponds.</title>
        <authorList>
            <person name="Hwang C."/>
            <person name="Copeland A."/>
            <person name="Lucas S."/>
            <person name="Lapidus A."/>
            <person name="Barry K."/>
            <person name="Detter J.C."/>
            <person name="Glavina Del Rio T."/>
            <person name="Hammon N."/>
            <person name="Israni S."/>
            <person name="Dalin E."/>
            <person name="Tice H."/>
            <person name="Pitluck S."/>
            <person name="Chertkov O."/>
            <person name="Brettin T."/>
            <person name="Bruce D."/>
            <person name="Han C."/>
            <person name="Schmutz J."/>
            <person name="Larimer F."/>
            <person name="Land M.L."/>
            <person name="Hauser L."/>
            <person name="Kyrpides N."/>
            <person name="Mikhailova N."/>
            <person name="Ye Q."/>
            <person name="Zhou J."/>
            <person name="Richardson P."/>
            <person name="Fields M.W."/>
        </authorList>
    </citation>
    <scope>NUCLEOTIDE SEQUENCE [LARGE SCALE GENOMIC DNA]</scope>
    <source>
        <strain evidence="3">QYMF</strain>
    </source>
</reference>